<evidence type="ECO:0000313" key="2">
    <source>
        <dbReference type="Proteomes" id="UP000245768"/>
    </source>
</evidence>
<accession>A0A316YAX9</accession>
<proteinExistence type="predicted"/>
<keyword evidence="2" id="KW-1185">Reference proteome</keyword>
<dbReference type="GeneID" id="37044963"/>
<sequence length="225" mass="25214">MIRELVSDLRTNSALQYTEDVTWTQPVGLLSAEAESLAAPKRDMGFELRTQQSFQQYLRERHSEATVLSRSYLNALSLRHAIPPWPSPGIQELAFPCIILEAKCDSQPLLYAENQAAGGTATCLKMIERLEEVYFNTNGQRFSPLSVLAICSEGPTFAILIAFQGDISDASIAQNIHLVTIWKGDVTDHWNLFLLLLLSKRASSWVEERFRSSVVAMLEGLRKVV</sequence>
<organism evidence="1 2">
    <name type="scientific">Acaromyces ingoldii</name>
    <dbReference type="NCBI Taxonomy" id="215250"/>
    <lineage>
        <taxon>Eukaryota</taxon>
        <taxon>Fungi</taxon>
        <taxon>Dikarya</taxon>
        <taxon>Basidiomycota</taxon>
        <taxon>Ustilaginomycotina</taxon>
        <taxon>Exobasidiomycetes</taxon>
        <taxon>Exobasidiales</taxon>
        <taxon>Cryptobasidiaceae</taxon>
        <taxon>Acaromyces</taxon>
    </lineage>
</organism>
<protein>
    <submittedName>
        <fullName evidence="1">Uncharacterized protein</fullName>
    </submittedName>
</protein>
<dbReference type="EMBL" id="KZ819649">
    <property type="protein sequence ID" value="PWN86441.1"/>
    <property type="molecule type" value="Genomic_DNA"/>
</dbReference>
<dbReference type="AlphaFoldDB" id="A0A316YAX9"/>
<dbReference type="OrthoDB" id="5426775at2759"/>
<dbReference type="RefSeq" id="XP_025373639.1">
    <property type="nucleotide sequence ID" value="XM_025523047.1"/>
</dbReference>
<name>A0A316YAX9_9BASI</name>
<gene>
    <name evidence="1" type="ORF">FA10DRAFT_270228</name>
</gene>
<dbReference type="Proteomes" id="UP000245768">
    <property type="component" value="Unassembled WGS sequence"/>
</dbReference>
<reference evidence="1 2" key="1">
    <citation type="journal article" date="2018" name="Mol. Biol. Evol.">
        <title>Broad Genomic Sampling Reveals a Smut Pathogenic Ancestry of the Fungal Clade Ustilaginomycotina.</title>
        <authorList>
            <person name="Kijpornyongpan T."/>
            <person name="Mondo S.J."/>
            <person name="Barry K."/>
            <person name="Sandor L."/>
            <person name="Lee J."/>
            <person name="Lipzen A."/>
            <person name="Pangilinan J."/>
            <person name="LaButti K."/>
            <person name="Hainaut M."/>
            <person name="Henrissat B."/>
            <person name="Grigoriev I.V."/>
            <person name="Spatafora J.W."/>
            <person name="Aime M.C."/>
        </authorList>
    </citation>
    <scope>NUCLEOTIDE SEQUENCE [LARGE SCALE GENOMIC DNA]</scope>
    <source>
        <strain evidence="1 2">MCA 4198</strain>
    </source>
</reference>
<dbReference type="InParanoid" id="A0A316YAX9"/>
<evidence type="ECO:0000313" key="1">
    <source>
        <dbReference type="EMBL" id="PWN86441.1"/>
    </source>
</evidence>